<name>A0A672I078_SALFA</name>
<evidence type="ECO:0000256" key="3">
    <source>
        <dbReference type="ARBA" id="ARBA00022989"/>
    </source>
</evidence>
<keyword evidence="4 5" id="KW-0472">Membrane</keyword>
<dbReference type="AlphaFoldDB" id="A0A672I078"/>
<feature type="transmembrane region" description="Helical" evidence="5">
    <location>
        <begin position="79"/>
        <end position="103"/>
    </location>
</feature>
<dbReference type="Proteomes" id="UP000472267">
    <property type="component" value="Chromosome 11"/>
</dbReference>
<dbReference type="InParanoid" id="A0A672I078"/>
<feature type="transmembrane region" description="Helical" evidence="5">
    <location>
        <begin position="12"/>
        <end position="33"/>
    </location>
</feature>
<evidence type="ECO:0000256" key="1">
    <source>
        <dbReference type="ARBA" id="ARBA00004141"/>
    </source>
</evidence>
<dbReference type="Pfam" id="PF04103">
    <property type="entry name" value="CD20"/>
    <property type="match status" value="1"/>
</dbReference>
<feature type="transmembrane region" description="Helical" evidence="5">
    <location>
        <begin position="141"/>
        <end position="164"/>
    </location>
</feature>
<evidence type="ECO:0000256" key="2">
    <source>
        <dbReference type="ARBA" id="ARBA00022692"/>
    </source>
</evidence>
<reference evidence="6" key="1">
    <citation type="submission" date="2019-06" db="EMBL/GenBank/DDBJ databases">
        <authorList>
            <consortium name="Wellcome Sanger Institute Data Sharing"/>
        </authorList>
    </citation>
    <scope>NUCLEOTIDE SEQUENCE [LARGE SCALE GENOMIC DNA]</scope>
</reference>
<feature type="transmembrane region" description="Helical" evidence="5">
    <location>
        <begin position="53"/>
        <end position="72"/>
    </location>
</feature>
<keyword evidence="7" id="KW-1185">Reference proteome</keyword>
<sequence>MFLPAIQARGGPSHTIFIFIMFGVVQVMGGLFNVGLGPGRTSLHPDDLSDEGAAYWLGAVFISVGIVSLLVGSVRGGCYLGFCAFMNVVGSVFSIVAIVLYAADLSDTSLLQMCGEADIADPCTDVANIGQRLLTGMNVSLIVLSGLLLAVSISLTVTSICAIYRMNGQADENVGFYCPLPKDVQISRLHV</sequence>
<dbReference type="Ensembl" id="ENSSFAT00005035849.1">
    <property type="protein sequence ID" value="ENSSFAP00005034549.1"/>
    <property type="gene ID" value="ENSSFAG00005017532.1"/>
</dbReference>
<keyword evidence="2 5" id="KW-0812">Transmembrane</keyword>
<evidence type="ECO:0000313" key="6">
    <source>
        <dbReference type="Ensembl" id="ENSSFAP00005034549.1"/>
    </source>
</evidence>
<keyword evidence="3 5" id="KW-1133">Transmembrane helix</keyword>
<accession>A0A672I078</accession>
<evidence type="ECO:0000256" key="4">
    <source>
        <dbReference type="ARBA" id="ARBA00023136"/>
    </source>
</evidence>
<dbReference type="InterPro" id="IPR007237">
    <property type="entry name" value="CD20-like"/>
</dbReference>
<comment type="subcellular location">
    <subcellularLocation>
        <location evidence="1">Membrane</location>
        <topology evidence="1">Multi-pass membrane protein</topology>
    </subcellularLocation>
</comment>
<proteinExistence type="predicted"/>
<evidence type="ECO:0000256" key="5">
    <source>
        <dbReference type="SAM" id="Phobius"/>
    </source>
</evidence>
<dbReference type="OMA" id="LLWICDR"/>
<evidence type="ECO:0000313" key="7">
    <source>
        <dbReference type="Proteomes" id="UP000472267"/>
    </source>
</evidence>
<organism evidence="6 7">
    <name type="scientific">Salarias fasciatus</name>
    <name type="common">Jewelled blenny</name>
    <name type="synonym">Blennius fasciatus</name>
    <dbReference type="NCBI Taxonomy" id="181472"/>
    <lineage>
        <taxon>Eukaryota</taxon>
        <taxon>Metazoa</taxon>
        <taxon>Chordata</taxon>
        <taxon>Craniata</taxon>
        <taxon>Vertebrata</taxon>
        <taxon>Euteleostomi</taxon>
        <taxon>Actinopterygii</taxon>
        <taxon>Neopterygii</taxon>
        <taxon>Teleostei</taxon>
        <taxon>Neoteleostei</taxon>
        <taxon>Acanthomorphata</taxon>
        <taxon>Ovalentaria</taxon>
        <taxon>Blenniimorphae</taxon>
        <taxon>Blenniiformes</taxon>
        <taxon>Blennioidei</taxon>
        <taxon>Blenniidae</taxon>
        <taxon>Salariinae</taxon>
        <taxon>Salarias</taxon>
    </lineage>
</organism>
<reference evidence="6" key="2">
    <citation type="submission" date="2025-08" db="UniProtKB">
        <authorList>
            <consortium name="Ensembl"/>
        </authorList>
    </citation>
    <scope>IDENTIFICATION</scope>
</reference>
<reference evidence="6" key="3">
    <citation type="submission" date="2025-09" db="UniProtKB">
        <authorList>
            <consortium name="Ensembl"/>
        </authorList>
    </citation>
    <scope>IDENTIFICATION</scope>
</reference>
<dbReference type="GO" id="GO:0016020">
    <property type="term" value="C:membrane"/>
    <property type="evidence" value="ECO:0007669"/>
    <property type="project" value="UniProtKB-SubCell"/>
</dbReference>
<protein>
    <submittedName>
        <fullName evidence="6">Uncharacterized protein</fullName>
    </submittedName>
</protein>